<feature type="signal peptide" evidence="1">
    <location>
        <begin position="1"/>
        <end position="21"/>
    </location>
</feature>
<dbReference type="PROSITE" id="PS51257">
    <property type="entry name" value="PROKAR_LIPOPROTEIN"/>
    <property type="match status" value="1"/>
</dbReference>
<evidence type="ECO:0000313" key="2">
    <source>
        <dbReference type="EMBL" id="HJB90108.1"/>
    </source>
</evidence>
<evidence type="ECO:0000256" key="1">
    <source>
        <dbReference type="SAM" id="SignalP"/>
    </source>
</evidence>
<sequence length="77" mass="8289">MMKKKMIALMLTGILAISSLAGCGGGKQEQAASGAAAGETPLAEEKIDVLNQEEKMRMAVVCLQGYTQPESEFEHWM</sequence>
<dbReference type="Proteomes" id="UP000886883">
    <property type="component" value="Unassembled WGS sequence"/>
</dbReference>
<comment type="caution">
    <text evidence="2">The sequence shown here is derived from an EMBL/GenBank/DDBJ whole genome shotgun (WGS) entry which is preliminary data.</text>
</comment>
<dbReference type="EMBL" id="DWXE01000005">
    <property type="protein sequence ID" value="HJB90108.1"/>
    <property type="molecule type" value="Genomic_DNA"/>
</dbReference>
<feature type="chain" id="PRO_5039128138" evidence="1">
    <location>
        <begin position="22"/>
        <end position="77"/>
    </location>
</feature>
<name>A0A9D2MQ20_9FIRM</name>
<proteinExistence type="predicted"/>
<reference evidence="2" key="2">
    <citation type="submission" date="2021-04" db="EMBL/GenBank/DDBJ databases">
        <authorList>
            <person name="Gilroy R."/>
        </authorList>
    </citation>
    <scope>NUCLEOTIDE SEQUENCE</scope>
    <source>
        <strain evidence="2">USAMLcec3-2134</strain>
    </source>
</reference>
<gene>
    <name evidence="2" type="ORF">H9763_01430</name>
</gene>
<organism evidence="2 3">
    <name type="scientific">Candidatus Eisenbergiella merdigallinarum</name>
    <dbReference type="NCBI Taxonomy" id="2838552"/>
    <lineage>
        <taxon>Bacteria</taxon>
        <taxon>Bacillati</taxon>
        <taxon>Bacillota</taxon>
        <taxon>Clostridia</taxon>
        <taxon>Lachnospirales</taxon>
        <taxon>Lachnospiraceae</taxon>
        <taxon>Eisenbergiella</taxon>
    </lineage>
</organism>
<dbReference type="AlphaFoldDB" id="A0A9D2MQ20"/>
<evidence type="ECO:0000313" key="3">
    <source>
        <dbReference type="Proteomes" id="UP000886883"/>
    </source>
</evidence>
<keyword evidence="1" id="KW-0732">Signal</keyword>
<reference evidence="2" key="1">
    <citation type="journal article" date="2021" name="PeerJ">
        <title>Extensive microbial diversity within the chicken gut microbiome revealed by metagenomics and culture.</title>
        <authorList>
            <person name="Gilroy R."/>
            <person name="Ravi A."/>
            <person name="Getino M."/>
            <person name="Pursley I."/>
            <person name="Horton D.L."/>
            <person name="Alikhan N.F."/>
            <person name="Baker D."/>
            <person name="Gharbi K."/>
            <person name="Hall N."/>
            <person name="Watson M."/>
            <person name="Adriaenssens E.M."/>
            <person name="Foster-Nyarko E."/>
            <person name="Jarju S."/>
            <person name="Secka A."/>
            <person name="Antonio M."/>
            <person name="Oren A."/>
            <person name="Chaudhuri R.R."/>
            <person name="La Ragione R."/>
            <person name="Hildebrand F."/>
            <person name="Pallen M.J."/>
        </authorList>
    </citation>
    <scope>NUCLEOTIDE SEQUENCE</scope>
    <source>
        <strain evidence="2">USAMLcec3-2134</strain>
    </source>
</reference>
<accession>A0A9D2MQ20</accession>
<protein>
    <submittedName>
        <fullName evidence="2">Uncharacterized protein</fullName>
    </submittedName>
</protein>